<evidence type="ECO:0000313" key="2">
    <source>
        <dbReference type="Proteomes" id="UP000814128"/>
    </source>
</evidence>
<protein>
    <submittedName>
        <fullName evidence="1">Uncharacterized protein</fullName>
    </submittedName>
</protein>
<organism evidence="1 2">
    <name type="scientific">Vararia minispora EC-137</name>
    <dbReference type="NCBI Taxonomy" id="1314806"/>
    <lineage>
        <taxon>Eukaryota</taxon>
        <taxon>Fungi</taxon>
        <taxon>Dikarya</taxon>
        <taxon>Basidiomycota</taxon>
        <taxon>Agaricomycotina</taxon>
        <taxon>Agaricomycetes</taxon>
        <taxon>Russulales</taxon>
        <taxon>Lachnocladiaceae</taxon>
        <taxon>Vararia</taxon>
    </lineage>
</organism>
<feature type="non-terminal residue" evidence="1">
    <location>
        <position position="1"/>
    </location>
</feature>
<proteinExistence type="predicted"/>
<evidence type="ECO:0000313" key="1">
    <source>
        <dbReference type="EMBL" id="KAI0028504.1"/>
    </source>
</evidence>
<keyword evidence="2" id="KW-1185">Reference proteome</keyword>
<reference evidence="1" key="1">
    <citation type="submission" date="2021-02" db="EMBL/GenBank/DDBJ databases">
        <authorList>
            <consortium name="DOE Joint Genome Institute"/>
            <person name="Ahrendt S."/>
            <person name="Looney B.P."/>
            <person name="Miyauchi S."/>
            <person name="Morin E."/>
            <person name="Drula E."/>
            <person name="Courty P.E."/>
            <person name="Chicoki N."/>
            <person name="Fauchery L."/>
            <person name="Kohler A."/>
            <person name="Kuo A."/>
            <person name="Labutti K."/>
            <person name="Pangilinan J."/>
            <person name="Lipzen A."/>
            <person name="Riley R."/>
            <person name="Andreopoulos W."/>
            <person name="He G."/>
            <person name="Johnson J."/>
            <person name="Barry K.W."/>
            <person name="Grigoriev I.V."/>
            <person name="Nagy L."/>
            <person name="Hibbett D."/>
            <person name="Henrissat B."/>
            <person name="Matheny P.B."/>
            <person name="Labbe J."/>
            <person name="Martin F."/>
        </authorList>
    </citation>
    <scope>NUCLEOTIDE SEQUENCE</scope>
    <source>
        <strain evidence="1">EC-137</strain>
    </source>
</reference>
<dbReference type="EMBL" id="MU273747">
    <property type="protein sequence ID" value="KAI0028504.1"/>
    <property type="molecule type" value="Genomic_DNA"/>
</dbReference>
<sequence>HTGRYLAERLFECLQRYGLTKFILSLCMDNATNCDTLAVELAKLVPSFLGKKARTRCF</sequence>
<feature type="non-terminal residue" evidence="1">
    <location>
        <position position="58"/>
    </location>
</feature>
<name>A0ACB8Q9J4_9AGAM</name>
<reference evidence="1" key="2">
    <citation type="journal article" date="2022" name="New Phytol.">
        <title>Evolutionary transition to the ectomycorrhizal habit in the genomes of a hyperdiverse lineage of mushroom-forming fungi.</title>
        <authorList>
            <person name="Looney B."/>
            <person name="Miyauchi S."/>
            <person name="Morin E."/>
            <person name="Drula E."/>
            <person name="Courty P.E."/>
            <person name="Kohler A."/>
            <person name="Kuo A."/>
            <person name="LaButti K."/>
            <person name="Pangilinan J."/>
            <person name="Lipzen A."/>
            <person name="Riley R."/>
            <person name="Andreopoulos W."/>
            <person name="He G."/>
            <person name="Johnson J."/>
            <person name="Nolan M."/>
            <person name="Tritt A."/>
            <person name="Barry K.W."/>
            <person name="Grigoriev I.V."/>
            <person name="Nagy L.G."/>
            <person name="Hibbett D."/>
            <person name="Henrissat B."/>
            <person name="Matheny P.B."/>
            <person name="Labbe J."/>
            <person name="Martin F.M."/>
        </authorList>
    </citation>
    <scope>NUCLEOTIDE SEQUENCE</scope>
    <source>
        <strain evidence="1">EC-137</strain>
    </source>
</reference>
<dbReference type="Proteomes" id="UP000814128">
    <property type="component" value="Unassembled WGS sequence"/>
</dbReference>
<accession>A0ACB8Q9J4</accession>
<gene>
    <name evidence="1" type="ORF">K488DRAFT_10552</name>
</gene>
<comment type="caution">
    <text evidence="1">The sequence shown here is derived from an EMBL/GenBank/DDBJ whole genome shotgun (WGS) entry which is preliminary data.</text>
</comment>